<accession>A0A4Z0YY61</accession>
<sequence length="399" mass="45558">MEVERLGLVPGRTLDSFAPHVFQLLQHCYNVQIPDALAVAKPESQYFSPGLSPSSVYQALCEPRDAELFFRLGFHDTDSWHKYDTADLEGVYNDMPRNLSYLHWLAKHGAVSCQLKSFESGRVIFTTHYIFLKISEALLSWMFPRFNNKWSLEFPLATCRAWIHELNAVALPANNADACRCKCSPGGCTPLTSLLKGTHMRSNSMFKLNDEEDRDSLEDNVAQYTAPFLEMITSFTLYLTHFWGDLDIKHHTAALRYLTYTVLRIPHYCCDPYSNPGLYSVEGSENIEDIEEIYEYELELLEVLLVKFESELIAILQDPGLGIADLIDFWKQTWVGRMEAVVGNLQGSDLTDDERRGAEEIGVVWDNMGPKPPEATGSPYDETLDYWTYELAKIEAECW</sequence>
<dbReference type="OrthoDB" id="1577640at2759"/>
<comment type="caution">
    <text evidence="1">The sequence shown here is derived from an EMBL/GenBank/DDBJ whole genome shotgun (WGS) entry which is preliminary data.</text>
</comment>
<evidence type="ECO:0000313" key="2">
    <source>
        <dbReference type="Proteomes" id="UP000297716"/>
    </source>
</evidence>
<proteinExistence type="predicted"/>
<organism evidence="1 2">
    <name type="scientific">Xylaria hypoxylon</name>
    <dbReference type="NCBI Taxonomy" id="37992"/>
    <lineage>
        <taxon>Eukaryota</taxon>
        <taxon>Fungi</taxon>
        <taxon>Dikarya</taxon>
        <taxon>Ascomycota</taxon>
        <taxon>Pezizomycotina</taxon>
        <taxon>Sordariomycetes</taxon>
        <taxon>Xylariomycetidae</taxon>
        <taxon>Xylariales</taxon>
        <taxon>Xylariaceae</taxon>
        <taxon>Xylaria</taxon>
    </lineage>
</organism>
<dbReference type="EMBL" id="SKBN01000173">
    <property type="protein sequence ID" value="TGJ81342.1"/>
    <property type="molecule type" value="Genomic_DNA"/>
</dbReference>
<dbReference type="Proteomes" id="UP000297716">
    <property type="component" value="Unassembled WGS sequence"/>
</dbReference>
<protein>
    <submittedName>
        <fullName evidence="1">Uncharacterized protein</fullName>
    </submittedName>
</protein>
<evidence type="ECO:0000313" key="1">
    <source>
        <dbReference type="EMBL" id="TGJ81342.1"/>
    </source>
</evidence>
<keyword evidence="2" id="KW-1185">Reference proteome</keyword>
<reference evidence="1 2" key="1">
    <citation type="submission" date="2019-03" db="EMBL/GenBank/DDBJ databases">
        <title>Draft genome sequence of Xylaria hypoxylon DSM 108379, a ubiquitous saprotrophic-parasitic fungi on hardwood.</title>
        <authorList>
            <person name="Buettner E."/>
            <person name="Leonhardt S."/>
            <person name="Gebauer A.M."/>
            <person name="Liers C."/>
            <person name="Hofrichter M."/>
            <person name="Kellner H."/>
        </authorList>
    </citation>
    <scope>NUCLEOTIDE SEQUENCE [LARGE SCALE GENOMIC DNA]</scope>
    <source>
        <strain evidence="1 2">DSM 108379</strain>
    </source>
</reference>
<name>A0A4Z0YY61_9PEZI</name>
<gene>
    <name evidence="1" type="ORF">E0Z10_g7416</name>
</gene>
<dbReference type="AlphaFoldDB" id="A0A4Z0YY61"/>